<keyword evidence="2" id="KW-1185">Reference proteome</keyword>
<evidence type="ECO:0000313" key="1">
    <source>
        <dbReference type="EMBL" id="UYM18289.1"/>
    </source>
</evidence>
<protein>
    <recommendedName>
        <fullName evidence="3">Transglutaminase-like domain-containing protein</fullName>
    </recommendedName>
</protein>
<proteinExistence type="predicted"/>
<dbReference type="Proteomes" id="UP001163255">
    <property type="component" value="Chromosome"/>
</dbReference>
<reference evidence="1" key="1">
    <citation type="submission" date="2022-10" db="EMBL/GenBank/DDBJ databases">
        <title>Completed Genome Sequence of two octocoral isolated bacterium, Endozoicomonas euniceicola EF212T and Endozoicomonas gorgoniicola PS125T.</title>
        <authorList>
            <person name="Chiou Y.-J."/>
            <person name="Chen Y.-H."/>
        </authorList>
    </citation>
    <scope>NUCLEOTIDE SEQUENCE</scope>
    <source>
        <strain evidence="1">EF212</strain>
    </source>
</reference>
<dbReference type="EMBL" id="CP103300">
    <property type="protein sequence ID" value="UYM18289.1"/>
    <property type="molecule type" value="Genomic_DNA"/>
</dbReference>
<organism evidence="1 2">
    <name type="scientific">Endozoicomonas euniceicola</name>
    <dbReference type="NCBI Taxonomy" id="1234143"/>
    <lineage>
        <taxon>Bacteria</taxon>
        <taxon>Pseudomonadati</taxon>
        <taxon>Pseudomonadota</taxon>
        <taxon>Gammaproteobacteria</taxon>
        <taxon>Oceanospirillales</taxon>
        <taxon>Endozoicomonadaceae</taxon>
        <taxon>Endozoicomonas</taxon>
    </lineage>
</organism>
<sequence length="211" mass="23659">MLDIHSLITLGNLACHHVYNELAFTAINHPPGFPSYRPSPHPATMATPNMGDDMFGEKRSIHAELRVRRTEFLGRNPSVGQQAAWCKKLGFGTCDDFASIAYNYLSNIKQSPDLHIGIVRTEVNYDHTFLLLDSKPILPEFILGGERFKKALQGSVVCDPWANCTFPASDTSCIIKYFSLIPRFNGISFSSGLVLTRKHPEWTEAEKNNLF</sequence>
<evidence type="ECO:0008006" key="3">
    <source>
        <dbReference type="Google" id="ProtNLM"/>
    </source>
</evidence>
<dbReference type="RefSeq" id="WP_262601042.1">
    <property type="nucleotide sequence ID" value="NZ_CP103300.1"/>
</dbReference>
<accession>A0ABY6H2B1</accession>
<name>A0ABY6H2B1_9GAMM</name>
<evidence type="ECO:0000313" key="2">
    <source>
        <dbReference type="Proteomes" id="UP001163255"/>
    </source>
</evidence>
<gene>
    <name evidence="1" type="ORF">NX720_10400</name>
</gene>